<evidence type="ECO:0000259" key="1">
    <source>
        <dbReference type="PROSITE" id="PS51747"/>
    </source>
</evidence>
<dbReference type="PANTHER" id="PTHR11079">
    <property type="entry name" value="CYTOSINE DEAMINASE FAMILY MEMBER"/>
    <property type="match status" value="1"/>
</dbReference>
<gene>
    <name evidence="2" type="ORF">FHL15_004996</name>
</gene>
<dbReference type="PANTHER" id="PTHR11079:SF179">
    <property type="entry name" value="TRNA(ADENINE(34)) DEAMINASE, CHLOROPLASTIC"/>
    <property type="match status" value="1"/>
</dbReference>
<dbReference type="PROSITE" id="PS51747">
    <property type="entry name" value="CYT_DCMP_DEAMINASES_2"/>
    <property type="match status" value="1"/>
</dbReference>
<dbReference type="Gene3D" id="3.40.140.10">
    <property type="entry name" value="Cytidine Deaminase, domain 2"/>
    <property type="match status" value="1"/>
</dbReference>
<dbReference type="GO" id="GO:0052717">
    <property type="term" value="F:tRNA-specific adenosine-34 deaminase activity"/>
    <property type="evidence" value="ECO:0007669"/>
    <property type="project" value="UniProtKB-EC"/>
</dbReference>
<dbReference type="OrthoDB" id="408702at2759"/>
<evidence type="ECO:0000313" key="3">
    <source>
        <dbReference type="Proteomes" id="UP000319160"/>
    </source>
</evidence>
<dbReference type="EMBL" id="VFLP01000024">
    <property type="protein sequence ID" value="TRX94228.1"/>
    <property type="molecule type" value="Genomic_DNA"/>
</dbReference>
<keyword evidence="3" id="KW-1185">Reference proteome</keyword>
<protein>
    <recommendedName>
        <fullName evidence="1">CMP/dCMP-type deaminase domain-containing protein</fullName>
    </recommendedName>
</protein>
<dbReference type="GO" id="GO:0002100">
    <property type="term" value="P:tRNA wobble adenosine to inosine editing"/>
    <property type="evidence" value="ECO:0007669"/>
    <property type="project" value="InterPro"/>
</dbReference>
<dbReference type="GO" id="GO:0046872">
    <property type="term" value="F:metal ion binding"/>
    <property type="evidence" value="ECO:0007669"/>
    <property type="project" value="UniProtKB-KW"/>
</dbReference>
<evidence type="ECO:0000313" key="2">
    <source>
        <dbReference type="EMBL" id="TRX94228.1"/>
    </source>
</evidence>
<dbReference type="Pfam" id="PF14437">
    <property type="entry name" value="MafB19-deam"/>
    <property type="match status" value="1"/>
</dbReference>
<name>A0A553I201_9PEZI</name>
<dbReference type="STRING" id="2512241.A0A553I201"/>
<organism evidence="2 3">
    <name type="scientific">Xylaria flabelliformis</name>
    <dbReference type="NCBI Taxonomy" id="2512241"/>
    <lineage>
        <taxon>Eukaryota</taxon>
        <taxon>Fungi</taxon>
        <taxon>Dikarya</taxon>
        <taxon>Ascomycota</taxon>
        <taxon>Pezizomycotina</taxon>
        <taxon>Sordariomycetes</taxon>
        <taxon>Xylariomycetidae</taxon>
        <taxon>Xylariales</taxon>
        <taxon>Xylariaceae</taxon>
        <taxon>Xylaria</taxon>
    </lineage>
</organism>
<sequence>MTTASQTITATDLSHLRRCIELAAEALEAGDAPFGSVLVDGAGKVLAEDRNRIKSMDDSTRHPEFELARWATTNMTAEARADATVYTSGEHCVMCSAAHAHVRLGRIVYVASMRQFVGWLGEFKKEKGEEEEGEVVMSVAPLPVNAVASAVEVRGPVPELESQIKALHRRYAGL</sequence>
<dbReference type="SUPFAM" id="SSF53927">
    <property type="entry name" value="Cytidine deaminase-like"/>
    <property type="match status" value="1"/>
</dbReference>
<accession>A0A553I201</accession>
<dbReference type="InterPro" id="IPR058535">
    <property type="entry name" value="MafB19-deam"/>
</dbReference>
<comment type="caution">
    <text evidence="2">The sequence shown here is derived from an EMBL/GenBank/DDBJ whole genome shotgun (WGS) entry which is preliminary data.</text>
</comment>
<dbReference type="Proteomes" id="UP000319160">
    <property type="component" value="Unassembled WGS sequence"/>
</dbReference>
<reference evidence="3" key="1">
    <citation type="submission" date="2019-06" db="EMBL/GenBank/DDBJ databases">
        <title>Draft genome sequence of the griseofulvin-producing fungus Xylaria cubensis strain G536.</title>
        <authorList>
            <person name="Mead M.E."/>
            <person name="Raja H.A."/>
            <person name="Steenwyk J.L."/>
            <person name="Knowles S.L."/>
            <person name="Oberlies N.H."/>
            <person name="Rokas A."/>
        </authorList>
    </citation>
    <scope>NUCLEOTIDE SEQUENCE [LARGE SCALE GENOMIC DNA]</scope>
    <source>
        <strain evidence="3">G536</strain>
    </source>
</reference>
<dbReference type="InterPro" id="IPR016193">
    <property type="entry name" value="Cytidine_deaminase-like"/>
</dbReference>
<dbReference type="CDD" id="cd01285">
    <property type="entry name" value="nucleoside_deaminase"/>
    <property type="match status" value="1"/>
</dbReference>
<dbReference type="AlphaFoldDB" id="A0A553I201"/>
<feature type="domain" description="CMP/dCMP-type deaminase" evidence="1">
    <location>
        <begin position="17"/>
        <end position="131"/>
    </location>
</feature>
<dbReference type="InterPro" id="IPR002125">
    <property type="entry name" value="CMP_dCMP_dom"/>
</dbReference>
<proteinExistence type="predicted"/>